<evidence type="ECO:0000313" key="5">
    <source>
        <dbReference type="Proteomes" id="UP001158576"/>
    </source>
</evidence>
<evidence type="ECO:0000256" key="1">
    <source>
        <dbReference type="SAM" id="Coils"/>
    </source>
</evidence>
<dbReference type="Gene3D" id="3.30.830.10">
    <property type="entry name" value="Metalloenzyme, LuxS/M16 peptidase-like"/>
    <property type="match status" value="1"/>
</dbReference>
<dbReference type="Pfam" id="PF00675">
    <property type="entry name" value="Peptidase_M16"/>
    <property type="match status" value="1"/>
</dbReference>
<feature type="region of interest" description="Disordered" evidence="2">
    <location>
        <begin position="157"/>
        <end position="180"/>
    </location>
</feature>
<dbReference type="InterPro" id="IPR011765">
    <property type="entry name" value="Pept_M16_N"/>
</dbReference>
<sequence>MSSRAKSLPPFGATTFQREPVKERLLLVDYDNSEFGTRAFDLAYYIIHFYEKFNKDINKDSLNMYLHEYNRISEVRQFSIEARASDVNLYSRSALHGNYCTIAIILRAGSRNTVDIPNGVAHLDEKMAIGATLDSFASRTQVREFLEIIGGISDSQTDQEGQVSRYKAAADPNESSEDDLKLRTWQDKAEELELTNEHLEKRLEKIRQARMKI</sequence>
<feature type="domain" description="Peptidase M16 N-terminal" evidence="3">
    <location>
        <begin position="97"/>
        <end position="208"/>
    </location>
</feature>
<evidence type="ECO:0000259" key="3">
    <source>
        <dbReference type="Pfam" id="PF00675"/>
    </source>
</evidence>
<accession>A0ABN7T166</accession>
<proteinExistence type="predicted"/>
<evidence type="ECO:0000313" key="4">
    <source>
        <dbReference type="EMBL" id="CAG5108723.1"/>
    </source>
</evidence>
<dbReference type="EMBL" id="OU015566">
    <property type="protein sequence ID" value="CAG5108723.1"/>
    <property type="molecule type" value="Genomic_DNA"/>
</dbReference>
<keyword evidence="5" id="KW-1185">Reference proteome</keyword>
<evidence type="ECO:0000256" key="2">
    <source>
        <dbReference type="SAM" id="MobiDB-lite"/>
    </source>
</evidence>
<protein>
    <submittedName>
        <fullName evidence="4">Oidioi.mRNA.OKI2018_I69.chr1.g3923.t1.cds</fullName>
    </submittedName>
</protein>
<dbReference type="Proteomes" id="UP001158576">
    <property type="component" value="Chromosome 1"/>
</dbReference>
<keyword evidence="1" id="KW-0175">Coiled coil</keyword>
<gene>
    <name evidence="4" type="ORF">OKIOD_LOCUS12688</name>
</gene>
<feature type="coiled-coil region" evidence="1">
    <location>
        <begin position="182"/>
        <end position="209"/>
    </location>
</feature>
<organism evidence="4 5">
    <name type="scientific">Oikopleura dioica</name>
    <name type="common">Tunicate</name>
    <dbReference type="NCBI Taxonomy" id="34765"/>
    <lineage>
        <taxon>Eukaryota</taxon>
        <taxon>Metazoa</taxon>
        <taxon>Chordata</taxon>
        <taxon>Tunicata</taxon>
        <taxon>Appendicularia</taxon>
        <taxon>Copelata</taxon>
        <taxon>Oikopleuridae</taxon>
        <taxon>Oikopleura</taxon>
    </lineage>
</organism>
<name>A0ABN7T166_OIKDI</name>
<reference evidence="4 5" key="1">
    <citation type="submission" date="2021-04" db="EMBL/GenBank/DDBJ databases">
        <authorList>
            <person name="Bliznina A."/>
        </authorList>
    </citation>
    <scope>NUCLEOTIDE SEQUENCE [LARGE SCALE GENOMIC DNA]</scope>
</reference>